<reference evidence="2 3" key="2">
    <citation type="submission" date="2012-06" db="EMBL/GenBank/DDBJ databases">
        <authorList>
            <person name="Fiebig A."/>
        </authorList>
    </citation>
    <scope>NUCLEOTIDE SEQUENCE [LARGE SCALE GENOMIC DNA]</scope>
    <source>
        <strain evidence="2 3">DFL-43</strain>
    </source>
</reference>
<keyword evidence="1" id="KW-1133">Transmembrane helix</keyword>
<keyword evidence="3" id="KW-1185">Reference proteome</keyword>
<dbReference type="EMBL" id="ABIA03000002">
    <property type="protein sequence ID" value="EDQ33835.1"/>
    <property type="molecule type" value="Genomic_DNA"/>
</dbReference>
<evidence type="ECO:0000256" key="1">
    <source>
        <dbReference type="SAM" id="Phobius"/>
    </source>
</evidence>
<dbReference type="HOGENOM" id="CLU_1347385_0_0_5"/>
<dbReference type="OrthoDB" id="8115877at2"/>
<dbReference type="Proteomes" id="UP000004291">
    <property type="component" value="Chromosome"/>
</dbReference>
<protein>
    <submittedName>
        <fullName evidence="2">Uncharacterized protein</fullName>
    </submittedName>
</protein>
<sequence>MSEAIVTSGVIAVVALGFGTQNRAMLAAGAARSLRPVVDGMVASIGGEVMLFALAFGALHLFAPWVSSTTMIIAALLLALSGLGRYVAAPPGGSGPGQADEADMARVLAFRPNAALLPMGHFKSAESWALALFLAGAASSGSVSLSGAFAALTLLSAAGLAIWALAGWSGCLHLASSWHRRHLDWGLGLLMFFAATAAIFAGG</sequence>
<feature type="transmembrane region" description="Helical" evidence="1">
    <location>
        <begin position="155"/>
        <end position="175"/>
    </location>
</feature>
<accession>A9D488</accession>
<feature type="transmembrane region" description="Helical" evidence="1">
    <location>
        <begin position="49"/>
        <end position="80"/>
    </location>
</feature>
<reference evidence="2 3" key="1">
    <citation type="submission" date="2007-10" db="EMBL/GenBank/DDBJ databases">
        <authorList>
            <person name="Wagner-Dobler I."/>
            <person name="Ferriera S."/>
            <person name="Johnson J."/>
            <person name="Kravitz S."/>
            <person name="Beeson K."/>
            <person name="Sutton G."/>
            <person name="Rogers Y.-H."/>
            <person name="Friedman R."/>
            <person name="Frazier M."/>
            <person name="Venter J.C."/>
        </authorList>
    </citation>
    <scope>NUCLEOTIDE SEQUENCE [LARGE SCALE GENOMIC DNA]</scope>
    <source>
        <strain evidence="2 3">DFL-43</strain>
    </source>
</reference>
<comment type="caution">
    <text evidence="2">The sequence shown here is derived from an EMBL/GenBank/DDBJ whole genome shotgun (WGS) entry which is preliminary data.</text>
</comment>
<dbReference type="STRING" id="411684.HPDFL43_05260"/>
<keyword evidence="1" id="KW-0812">Transmembrane</keyword>
<feature type="transmembrane region" description="Helical" evidence="1">
    <location>
        <begin position="182"/>
        <end position="201"/>
    </location>
</feature>
<name>A9D488_HOEPD</name>
<evidence type="ECO:0000313" key="3">
    <source>
        <dbReference type="Proteomes" id="UP000004291"/>
    </source>
</evidence>
<dbReference type="AlphaFoldDB" id="A9D488"/>
<keyword evidence="1" id="KW-0472">Membrane</keyword>
<organism evidence="2 3">
    <name type="scientific">Hoeflea phototrophica (strain DSM 17068 / NCIMB 14078 / DFL-43)</name>
    <dbReference type="NCBI Taxonomy" id="411684"/>
    <lineage>
        <taxon>Bacteria</taxon>
        <taxon>Pseudomonadati</taxon>
        <taxon>Pseudomonadota</taxon>
        <taxon>Alphaproteobacteria</taxon>
        <taxon>Hyphomicrobiales</taxon>
        <taxon>Rhizobiaceae</taxon>
        <taxon>Hoeflea</taxon>
    </lineage>
</organism>
<evidence type="ECO:0000313" key="2">
    <source>
        <dbReference type="EMBL" id="EDQ33835.1"/>
    </source>
</evidence>
<proteinExistence type="predicted"/>
<dbReference type="RefSeq" id="WP_007196841.1">
    <property type="nucleotide sequence ID" value="NZ_CM002917.1"/>
</dbReference>
<gene>
    <name evidence="2" type="ORF">HPDFL43_05260</name>
</gene>